<dbReference type="RefSeq" id="WP_188073802.1">
    <property type="nucleotide sequence ID" value="NZ_BSPS01000059.1"/>
</dbReference>
<dbReference type="PANTHER" id="PTHR30136:SF24">
    <property type="entry name" value="HTH-TYPE TRANSCRIPTIONAL REPRESSOR ALLR"/>
    <property type="match status" value="1"/>
</dbReference>
<dbReference type="GO" id="GO:0003677">
    <property type="term" value="F:DNA binding"/>
    <property type="evidence" value="ECO:0007669"/>
    <property type="project" value="UniProtKB-KW"/>
</dbReference>
<dbReference type="AlphaFoldDB" id="A0A7W6FSA0"/>
<accession>A0A7W6FSA0</accession>
<keyword evidence="2" id="KW-0238">DNA-binding</keyword>
<evidence type="ECO:0000256" key="1">
    <source>
        <dbReference type="ARBA" id="ARBA00023015"/>
    </source>
</evidence>
<dbReference type="Pfam" id="PF01614">
    <property type="entry name" value="IclR_C"/>
    <property type="match status" value="1"/>
</dbReference>
<dbReference type="PANTHER" id="PTHR30136">
    <property type="entry name" value="HELIX-TURN-HELIX TRANSCRIPTIONAL REGULATOR, ICLR FAMILY"/>
    <property type="match status" value="1"/>
</dbReference>
<reference evidence="6 7" key="1">
    <citation type="submission" date="2020-08" db="EMBL/GenBank/DDBJ databases">
        <title>Genomic Encyclopedia of Type Strains, Phase IV (KMG-IV): sequencing the most valuable type-strain genomes for metagenomic binning, comparative biology and taxonomic classification.</title>
        <authorList>
            <person name="Goeker M."/>
        </authorList>
    </citation>
    <scope>NUCLEOTIDE SEQUENCE [LARGE SCALE GENOMIC DNA]</scope>
    <source>
        <strain evidence="6 7">DSM 26189</strain>
    </source>
</reference>
<evidence type="ECO:0000256" key="3">
    <source>
        <dbReference type="ARBA" id="ARBA00023163"/>
    </source>
</evidence>
<feature type="domain" description="IclR-ED" evidence="5">
    <location>
        <begin position="74"/>
        <end position="255"/>
    </location>
</feature>
<sequence>MNGPTPGSAPPTVKSAMRTLDIIEYVVAHPSGVIAQDIAGALTIPVSSLSYLLGTLVERGYLKRDGRRYLPGPGLDRLRAAPQERTLAERVEPLVRSLRARLNETVSFFIQTGWEMEALVTETAEQSLRYSIAVGTRTPMHCLAAGKAMLAALTDAEIDAYFATSTRDSFTPQTRFDEAALRAEIAATRRTGIAHTNEEYTPGIHGIGKALVVDGQPIGAFAAAIPVPRLTPELEERTVALLSETVALFGAAQGG</sequence>
<dbReference type="Pfam" id="PF09339">
    <property type="entry name" value="HTH_IclR"/>
    <property type="match status" value="1"/>
</dbReference>
<dbReference type="PROSITE" id="PS51077">
    <property type="entry name" value="HTH_ICLR"/>
    <property type="match status" value="1"/>
</dbReference>
<keyword evidence="1" id="KW-0805">Transcription regulation</keyword>
<dbReference type="InterPro" id="IPR029016">
    <property type="entry name" value="GAF-like_dom_sf"/>
</dbReference>
<evidence type="ECO:0000259" key="5">
    <source>
        <dbReference type="PROSITE" id="PS51078"/>
    </source>
</evidence>
<organism evidence="6 7">
    <name type="scientific">Sphingobium jiangsuense</name>
    <dbReference type="NCBI Taxonomy" id="870476"/>
    <lineage>
        <taxon>Bacteria</taxon>
        <taxon>Pseudomonadati</taxon>
        <taxon>Pseudomonadota</taxon>
        <taxon>Alphaproteobacteria</taxon>
        <taxon>Sphingomonadales</taxon>
        <taxon>Sphingomonadaceae</taxon>
        <taxon>Sphingobium</taxon>
    </lineage>
</organism>
<dbReference type="InterPro" id="IPR005471">
    <property type="entry name" value="Tscrpt_reg_IclR_N"/>
</dbReference>
<dbReference type="InterPro" id="IPR014757">
    <property type="entry name" value="Tscrpt_reg_IclR_C"/>
</dbReference>
<dbReference type="GO" id="GO:0003700">
    <property type="term" value="F:DNA-binding transcription factor activity"/>
    <property type="evidence" value="ECO:0007669"/>
    <property type="project" value="TreeGrafter"/>
</dbReference>
<protein>
    <submittedName>
        <fullName evidence="6">IclR family acetate operon transcriptional repressor</fullName>
    </submittedName>
</protein>
<gene>
    <name evidence="6" type="ORF">GGR43_004272</name>
</gene>
<dbReference type="EMBL" id="JACIDT010000026">
    <property type="protein sequence ID" value="MBB3928527.1"/>
    <property type="molecule type" value="Genomic_DNA"/>
</dbReference>
<keyword evidence="7" id="KW-1185">Reference proteome</keyword>
<dbReference type="InterPro" id="IPR036388">
    <property type="entry name" value="WH-like_DNA-bd_sf"/>
</dbReference>
<comment type="caution">
    <text evidence="6">The sequence shown here is derived from an EMBL/GenBank/DDBJ whole genome shotgun (WGS) entry which is preliminary data.</text>
</comment>
<dbReference type="GO" id="GO:0045892">
    <property type="term" value="P:negative regulation of DNA-templated transcription"/>
    <property type="evidence" value="ECO:0007669"/>
    <property type="project" value="TreeGrafter"/>
</dbReference>
<dbReference type="InterPro" id="IPR036390">
    <property type="entry name" value="WH_DNA-bd_sf"/>
</dbReference>
<evidence type="ECO:0000313" key="6">
    <source>
        <dbReference type="EMBL" id="MBB3928527.1"/>
    </source>
</evidence>
<keyword evidence="3" id="KW-0804">Transcription</keyword>
<dbReference type="SUPFAM" id="SSF55781">
    <property type="entry name" value="GAF domain-like"/>
    <property type="match status" value="1"/>
</dbReference>
<dbReference type="InterPro" id="IPR050707">
    <property type="entry name" value="HTH_MetabolicPath_Reg"/>
</dbReference>
<dbReference type="Gene3D" id="3.30.450.40">
    <property type="match status" value="1"/>
</dbReference>
<proteinExistence type="predicted"/>
<feature type="domain" description="HTH iclR-type" evidence="4">
    <location>
        <begin position="13"/>
        <end position="73"/>
    </location>
</feature>
<dbReference type="SUPFAM" id="SSF46785">
    <property type="entry name" value="Winged helix' DNA-binding domain"/>
    <property type="match status" value="1"/>
</dbReference>
<evidence type="ECO:0000313" key="7">
    <source>
        <dbReference type="Proteomes" id="UP000571950"/>
    </source>
</evidence>
<name>A0A7W6FSA0_9SPHN</name>
<evidence type="ECO:0000256" key="2">
    <source>
        <dbReference type="ARBA" id="ARBA00023125"/>
    </source>
</evidence>
<dbReference type="Gene3D" id="1.10.10.10">
    <property type="entry name" value="Winged helix-like DNA-binding domain superfamily/Winged helix DNA-binding domain"/>
    <property type="match status" value="1"/>
</dbReference>
<evidence type="ECO:0000259" key="4">
    <source>
        <dbReference type="PROSITE" id="PS51077"/>
    </source>
</evidence>
<dbReference type="PROSITE" id="PS51078">
    <property type="entry name" value="ICLR_ED"/>
    <property type="match status" value="1"/>
</dbReference>
<dbReference type="Proteomes" id="UP000571950">
    <property type="component" value="Unassembled WGS sequence"/>
</dbReference>